<evidence type="ECO:0000313" key="11">
    <source>
        <dbReference type="Proteomes" id="UP000319949"/>
    </source>
</evidence>
<reference evidence="10 11" key="1">
    <citation type="submission" date="2019-06" db="EMBL/GenBank/DDBJ databases">
        <title>Genomic Encyclopedia of Type Strains, Phase IV (KMG-V): Genome sequencing to study the core and pangenomes of soil and plant-associated prokaryotes.</title>
        <authorList>
            <person name="Whitman W."/>
        </authorList>
    </citation>
    <scope>NUCLEOTIDE SEQUENCE [LARGE SCALE GENOMIC DNA]</scope>
    <source>
        <strain evidence="10 11">BR 510</strain>
    </source>
</reference>
<sequence length="793" mass="85109">MLDYNQPIDRARPEAPQQRPQAGFSVLELVNLLWRRKIAIAAAALLGAALAVTIGKSLTPRYTATAQLLVDPRELQLVDRELTPRAQDVSGMSMVVESQARLITSNSVLLQVIQQAGLDKDPEFGGGGDARTLMSSLLGLIGLQPRAPSAAEAKEVQLAALDALNKHITIRKTEKSFIVDIEVWSTDPAKAAMLANTLTNVYLTESRNSQASAARRATTDLSGRLKELRERLRNAETALATYKAQNNFVGTQDSLISDQQLSASNQRLSAARAATMDAQARLDQIEASRRTAADAGAIPEALQSPTIANLRAQYADARKKYAEQAGELGPRHPALRQTEKQVEDLKRTINEEIDRFAQSAKNDLTRARDFEASLNRALEAQKRQSVQLSQAAVRLRELEREADASRDVYQSFLKRSRETEEQETLNTSAARVIGEATVPQRRSFPPAMSLFAMIGFIFGAIAASGWFVVAELLSAGAAAPAPAPARRERTPAPQAPRAPEPARAGEIPQPQPQPVSHTPDVAQPLPEIAAPPLQPAAAERPLIEKPLIARLQEADVIHTLGAILATGGGVDLTRLGWPTLRPGFPLTSLLNAWRDMRAAVARRGGGKAMPVVALVGGGETTGRSVTALNFALAAARDGIRVLMIDADHLAHSLSNKVNRNGKSEPSRLGWLSNGSKTAREIRTVNGISVLPAADGDAGKATEAIRKAIAQARSAGGYDLVILDGPVTPLTAGSRKLLDDVDALVAVLPTSLDINDGLEEILSTLGRAERKLVGVVLDELTPATQARQRGRQYA</sequence>
<feature type="coiled-coil region" evidence="6">
    <location>
        <begin position="381"/>
        <end position="415"/>
    </location>
</feature>
<dbReference type="OrthoDB" id="230260at2"/>
<dbReference type="InterPro" id="IPR027417">
    <property type="entry name" value="P-loop_NTPase"/>
</dbReference>
<proteinExistence type="predicted"/>
<dbReference type="GO" id="GO:0005886">
    <property type="term" value="C:plasma membrane"/>
    <property type="evidence" value="ECO:0007669"/>
    <property type="project" value="UniProtKB-SubCell"/>
</dbReference>
<dbReference type="EMBL" id="VITK01000001">
    <property type="protein sequence ID" value="TWB06309.1"/>
    <property type="molecule type" value="Genomic_DNA"/>
</dbReference>
<keyword evidence="6" id="KW-0175">Coiled coil</keyword>
<comment type="caution">
    <text evidence="10">The sequence shown here is derived from an EMBL/GenBank/DDBJ whole genome shotgun (WGS) entry which is preliminary data.</text>
</comment>
<keyword evidence="2" id="KW-1003">Cell membrane</keyword>
<keyword evidence="3 8" id="KW-0812">Transmembrane</keyword>
<dbReference type="GO" id="GO:0004713">
    <property type="term" value="F:protein tyrosine kinase activity"/>
    <property type="evidence" value="ECO:0007669"/>
    <property type="project" value="TreeGrafter"/>
</dbReference>
<dbReference type="InterPro" id="IPR003856">
    <property type="entry name" value="LPS_length_determ_N"/>
</dbReference>
<feature type="coiled-coil region" evidence="6">
    <location>
        <begin position="218"/>
        <end position="245"/>
    </location>
</feature>
<evidence type="ECO:0000313" key="10">
    <source>
        <dbReference type="EMBL" id="TWB06309.1"/>
    </source>
</evidence>
<evidence type="ECO:0000259" key="9">
    <source>
        <dbReference type="Pfam" id="PF02706"/>
    </source>
</evidence>
<comment type="subcellular location">
    <subcellularLocation>
        <location evidence="1">Cell membrane</location>
        <topology evidence="1">Multi-pass membrane protein</topology>
    </subcellularLocation>
</comment>
<dbReference type="InterPro" id="IPR050445">
    <property type="entry name" value="Bact_polysacc_biosynth/exp"/>
</dbReference>
<evidence type="ECO:0000256" key="5">
    <source>
        <dbReference type="ARBA" id="ARBA00023136"/>
    </source>
</evidence>
<evidence type="ECO:0000256" key="6">
    <source>
        <dbReference type="SAM" id="Coils"/>
    </source>
</evidence>
<organism evidence="10 11">
    <name type="scientific">Bradyrhizobium stylosanthis</name>
    <dbReference type="NCBI Taxonomy" id="1803665"/>
    <lineage>
        <taxon>Bacteria</taxon>
        <taxon>Pseudomonadati</taxon>
        <taxon>Pseudomonadota</taxon>
        <taxon>Alphaproteobacteria</taxon>
        <taxon>Hyphomicrobiales</taxon>
        <taxon>Nitrobacteraceae</taxon>
        <taxon>Bradyrhizobium</taxon>
    </lineage>
</organism>
<accession>A0A560EAD1</accession>
<feature type="domain" description="Polysaccharide chain length determinant N-terminal" evidence="9">
    <location>
        <begin position="24"/>
        <end position="115"/>
    </location>
</feature>
<keyword evidence="4 8" id="KW-1133">Transmembrane helix</keyword>
<feature type="transmembrane region" description="Helical" evidence="8">
    <location>
        <begin position="38"/>
        <end position="55"/>
    </location>
</feature>
<evidence type="ECO:0000256" key="7">
    <source>
        <dbReference type="SAM" id="MobiDB-lite"/>
    </source>
</evidence>
<evidence type="ECO:0000256" key="4">
    <source>
        <dbReference type="ARBA" id="ARBA00022989"/>
    </source>
</evidence>
<dbReference type="SUPFAM" id="SSF52540">
    <property type="entry name" value="P-loop containing nucleoside triphosphate hydrolases"/>
    <property type="match status" value="1"/>
</dbReference>
<evidence type="ECO:0000256" key="1">
    <source>
        <dbReference type="ARBA" id="ARBA00004651"/>
    </source>
</evidence>
<name>A0A560EAD1_9BRAD</name>
<dbReference type="AlphaFoldDB" id="A0A560EAD1"/>
<feature type="transmembrane region" description="Helical" evidence="8">
    <location>
        <begin position="450"/>
        <end position="469"/>
    </location>
</feature>
<dbReference type="Pfam" id="PF02706">
    <property type="entry name" value="Wzz"/>
    <property type="match status" value="1"/>
</dbReference>
<dbReference type="PANTHER" id="PTHR32309:SF13">
    <property type="entry name" value="FERRIC ENTEROBACTIN TRANSPORT PROTEIN FEPE"/>
    <property type="match status" value="1"/>
</dbReference>
<feature type="region of interest" description="Disordered" evidence="7">
    <location>
        <begin position="480"/>
        <end position="527"/>
    </location>
</feature>
<dbReference type="Gene3D" id="3.40.50.300">
    <property type="entry name" value="P-loop containing nucleotide triphosphate hydrolases"/>
    <property type="match status" value="1"/>
</dbReference>
<evidence type="ECO:0000256" key="8">
    <source>
        <dbReference type="SAM" id="Phobius"/>
    </source>
</evidence>
<feature type="coiled-coil region" evidence="6">
    <location>
        <begin position="307"/>
        <end position="355"/>
    </location>
</feature>
<evidence type="ECO:0000256" key="2">
    <source>
        <dbReference type="ARBA" id="ARBA00022475"/>
    </source>
</evidence>
<keyword evidence="11" id="KW-1185">Reference proteome</keyword>
<dbReference type="STRING" id="1803665.GCA_001641335_03923"/>
<gene>
    <name evidence="10" type="ORF">FBZ96_101118</name>
</gene>
<dbReference type="Proteomes" id="UP000319949">
    <property type="component" value="Unassembled WGS sequence"/>
</dbReference>
<protein>
    <submittedName>
        <fullName evidence="10">Uncharacterized protein involved in exopolysaccharide biosynthesis</fullName>
    </submittedName>
</protein>
<evidence type="ECO:0000256" key="3">
    <source>
        <dbReference type="ARBA" id="ARBA00022692"/>
    </source>
</evidence>
<dbReference type="RefSeq" id="WP_145656351.1">
    <property type="nucleotide sequence ID" value="NZ_VITK01000001.1"/>
</dbReference>
<keyword evidence="5 8" id="KW-0472">Membrane</keyword>
<dbReference type="PANTHER" id="PTHR32309">
    <property type="entry name" value="TYROSINE-PROTEIN KINASE"/>
    <property type="match status" value="1"/>
</dbReference>